<dbReference type="InterPro" id="IPR003441">
    <property type="entry name" value="NAC-dom"/>
</dbReference>
<dbReference type="GO" id="GO:0003677">
    <property type="term" value="F:DNA binding"/>
    <property type="evidence" value="ECO:0007669"/>
    <property type="project" value="UniProtKB-KW"/>
</dbReference>
<evidence type="ECO:0000259" key="8">
    <source>
        <dbReference type="PROSITE" id="PS51005"/>
    </source>
</evidence>
<evidence type="ECO:0000313" key="9">
    <source>
        <dbReference type="EMBL" id="KAI0500568.1"/>
    </source>
</evidence>
<dbReference type="PANTHER" id="PTHR31744:SF210">
    <property type="entry name" value="NAC DOMAIN-CONTAINING PROTEIN 86-LIKE"/>
    <property type="match status" value="1"/>
</dbReference>
<feature type="domain" description="NAC" evidence="8">
    <location>
        <begin position="25"/>
        <end position="175"/>
    </location>
</feature>
<accession>A0A8T3AX47</accession>
<dbReference type="Proteomes" id="UP000829196">
    <property type="component" value="Unassembled WGS sequence"/>
</dbReference>
<evidence type="ECO:0000256" key="6">
    <source>
        <dbReference type="SAM" id="MobiDB-lite"/>
    </source>
</evidence>
<dbReference type="FunFam" id="2.170.150.80:FF:000002">
    <property type="entry name" value="Nac domain-containing protein 86"/>
    <property type="match status" value="1"/>
</dbReference>
<evidence type="ECO:0000256" key="4">
    <source>
        <dbReference type="ARBA" id="ARBA00023163"/>
    </source>
</evidence>
<keyword evidence="7" id="KW-1133">Transmembrane helix</keyword>
<feature type="transmembrane region" description="Helical" evidence="7">
    <location>
        <begin position="648"/>
        <end position="667"/>
    </location>
</feature>
<dbReference type="Pfam" id="PF02365">
    <property type="entry name" value="NAM"/>
    <property type="match status" value="1"/>
</dbReference>
<dbReference type="SMR" id="A0A8T3AX47"/>
<evidence type="ECO:0000256" key="7">
    <source>
        <dbReference type="SAM" id="Phobius"/>
    </source>
</evidence>
<feature type="region of interest" description="Disordered" evidence="6">
    <location>
        <begin position="280"/>
        <end position="307"/>
    </location>
</feature>
<dbReference type="EMBL" id="JAGYWB010000013">
    <property type="protein sequence ID" value="KAI0500568.1"/>
    <property type="molecule type" value="Genomic_DNA"/>
</dbReference>
<keyword evidence="5" id="KW-0539">Nucleus</keyword>
<feature type="compositionally biased region" description="Basic and acidic residues" evidence="6">
    <location>
        <begin position="296"/>
        <end position="306"/>
    </location>
</feature>
<evidence type="ECO:0000256" key="3">
    <source>
        <dbReference type="ARBA" id="ARBA00023125"/>
    </source>
</evidence>
<keyword evidence="4" id="KW-0804">Transcription</keyword>
<dbReference type="Gene3D" id="2.170.150.80">
    <property type="entry name" value="NAC domain"/>
    <property type="match status" value="1"/>
</dbReference>
<gene>
    <name evidence="9" type="ORF">KFK09_018782</name>
</gene>
<evidence type="ECO:0000256" key="2">
    <source>
        <dbReference type="ARBA" id="ARBA00023015"/>
    </source>
</evidence>
<evidence type="ECO:0000256" key="1">
    <source>
        <dbReference type="ARBA" id="ARBA00004123"/>
    </source>
</evidence>
<keyword evidence="3" id="KW-0238">DNA-binding</keyword>
<dbReference type="GO" id="GO:0006355">
    <property type="term" value="P:regulation of DNA-templated transcription"/>
    <property type="evidence" value="ECO:0007669"/>
    <property type="project" value="InterPro"/>
</dbReference>
<sequence length="677" mass="75174">MISEASCSKIPLESPPPPMEACTQLAPGFRFHPTDVELVSYYLKRKVTGKPIRVDAISEIDLYRAEPWDLPLRSRIRSRDLEWYFFTSLDRKYSNRLRTNRATIDGYWKTTGKDRSIQHRSRTIGMKKTLVYHSGRAPRGQRTNWVMHEYRLEDEDLTRAGIPQDGYVVCRIFQKSGPGPQNGAQYGAPFMEEEWEMEEDAKLVPVNADRDDAVVDPVGQDFVQLGDFLQNPDSNIQHLAAFPFESRSAEHEFGSQTEDSTIFVDEIFNALDSLDDMTQDADFSGPQVTNTTLNRLGEREGPEDQSKFTSIHSNGYVQLDDIFVEGNTNFCSDAPLSHCTLDKGNNNSEVDGMCPSKILLQKPVEGDSPSANSTNQLDQLQMCPAVQHDMFSQPFDPLDAVPWEYSGQLAEGNSVYYDALNHEVPYSEDGFTFEASLSPLAEFDFSEDLMGYFDAKDNLIYGSPDLFLSQFKLANSDEWVEPNDSPEVVGSSSLSRKDVFHVGENLVQQSSLEKKRTGDGTSGGLTDNLIDIKPKDCEDNSNTLTKCLASVLNSISAPPAFADEAALIGKTARHIPAASGSALHLTTGMIQIGNWTSVDYAESWTLQKHTELGVHLSYGIGGSLVGKSVSCEPGKKLFSGFYSTFCRGGFHVFVLSAAMLALSYKIGHYFCKMLATS</sequence>
<protein>
    <recommendedName>
        <fullName evidence="8">NAC domain-containing protein</fullName>
    </recommendedName>
</protein>
<keyword evidence="7" id="KW-0472">Membrane</keyword>
<keyword evidence="2" id="KW-0805">Transcription regulation</keyword>
<proteinExistence type="predicted"/>
<comment type="caution">
    <text evidence="9">The sequence shown here is derived from an EMBL/GenBank/DDBJ whole genome shotgun (WGS) entry which is preliminary data.</text>
</comment>
<organism evidence="9 10">
    <name type="scientific">Dendrobium nobile</name>
    <name type="common">Orchid</name>
    <dbReference type="NCBI Taxonomy" id="94219"/>
    <lineage>
        <taxon>Eukaryota</taxon>
        <taxon>Viridiplantae</taxon>
        <taxon>Streptophyta</taxon>
        <taxon>Embryophyta</taxon>
        <taxon>Tracheophyta</taxon>
        <taxon>Spermatophyta</taxon>
        <taxon>Magnoliopsida</taxon>
        <taxon>Liliopsida</taxon>
        <taxon>Asparagales</taxon>
        <taxon>Orchidaceae</taxon>
        <taxon>Epidendroideae</taxon>
        <taxon>Malaxideae</taxon>
        <taxon>Dendrobiinae</taxon>
        <taxon>Dendrobium</taxon>
    </lineage>
</organism>
<name>A0A8T3AX47_DENNO</name>
<keyword evidence="10" id="KW-1185">Reference proteome</keyword>
<comment type="subcellular location">
    <subcellularLocation>
        <location evidence="1">Nucleus</location>
    </subcellularLocation>
</comment>
<evidence type="ECO:0000256" key="5">
    <source>
        <dbReference type="ARBA" id="ARBA00023242"/>
    </source>
</evidence>
<reference evidence="9" key="1">
    <citation type="journal article" date="2022" name="Front. Genet.">
        <title>Chromosome-Scale Assembly of the Dendrobium nobile Genome Provides Insights Into the Molecular Mechanism of the Biosynthesis of the Medicinal Active Ingredient of Dendrobium.</title>
        <authorList>
            <person name="Xu Q."/>
            <person name="Niu S.-C."/>
            <person name="Li K.-L."/>
            <person name="Zheng P.-J."/>
            <person name="Zhang X.-J."/>
            <person name="Jia Y."/>
            <person name="Liu Y."/>
            <person name="Niu Y.-X."/>
            <person name="Yu L.-H."/>
            <person name="Chen D.-F."/>
            <person name="Zhang G.-Q."/>
        </authorList>
    </citation>
    <scope>NUCLEOTIDE SEQUENCE</scope>
    <source>
        <tissue evidence="9">Leaf</tissue>
    </source>
</reference>
<dbReference type="SUPFAM" id="SSF101941">
    <property type="entry name" value="NAC domain"/>
    <property type="match status" value="1"/>
</dbReference>
<dbReference type="OrthoDB" id="777252at2759"/>
<dbReference type="InterPro" id="IPR036093">
    <property type="entry name" value="NAC_dom_sf"/>
</dbReference>
<dbReference type="GO" id="GO:0005634">
    <property type="term" value="C:nucleus"/>
    <property type="evidence" value="ECO:0007669"/>
    <property type="project" value="UniProtKB-SubCell"/>
</dbReference>
<dbReference type="PANTHER" id="PTHR31744">
    <property type="entry name" value="PROTEIN CUP-SHAPED COTYLEDON 2-RELATED"/>
    <property type="match status" value="1"/>
</dbReference>
<dbReference type="PROSITE" id="PS51005">
    <property type="entry name" value="NAC"/>
    <property type="match status" value="1"/>
</dbReference>
<evidence type="ECO:0000313" key="10">
    <source>
        <dbReference type="Proteomes" id="UP000829196"/>
    </source>
</evidence>
<dbReference type="AlphaFoldDB" id="A0A8T3AX47"/>
<keyword evidence="7" id="KW-0812">Transmembrane</keyword>